<reference evidence="4" key="2">
    <citation type="submission" date="2025-08" db="UniProtKB">
        <authorList>
            <consortium name="Ensembl"/>
        </authorList>
    </citation>
    <scope>IDENTIFICATION</scope>
</reference>
<dbReference type="PANTHER" id="PTHR20859">
    <property type="entry name" value="INTERFERON/INTERLEUKIN RECEPTOR"/>
    <property type="match status" value="1"/>
</dbReference>
<dbReference type="InterPro" id="IPR013783">
    <property type="entry name" value="Ig-like_fold"/>
</dbReference>
<keyword evidence="2" id="KW-0472">Membrane</keyword>
<keyword evidence="5" id="KW-1185">Reference proteome</keyword>
<dbReference type="InterPro" id="IPR015373">
    <property type="entry name" value="Interferon/interleukin_rcp_dom"/>
</dbReference>
<proteinExistence type="predicted"/>
<reference evidence="4" key="3">
    <citation type="submission" date="2025-09" db="UniProtKB">
        <authorList>
            <consortium name="Ensembl"/>
        </authorList>
    </citation>
    <scope>IDENTIFICATION</scope>
</reference>
<feature type="compositionally biased region" description="Basic and acidic residues" evidence="1">
    <location>
        <begin position="694"/>
        <end position="704"/>
    </location>
</feature>
<dbReference type="InterPro" id="IPR050650">
    <property type="entry name" value="Type-II_Cytokine-TF_Rcpt"/>
</dbReference>
<reference evidence="4 5" key="1">
    <citation type="journal article" date="2012" name="Nature">
        <title>The genomic landscape of species divergence in Ficedula flycatchers.</title>
        <authorList>
            <person name="Ellegren H."/>
            <person name="Smeds L."/>
            <person name="Burri R."/>
            <person name="Olason P.I."/>
            <person name="Backstrom N."/>
            <person name="Kawakami T."/>
            <person name="Kunstner A."/>
            <person name="Makinen H."/>
            <person name="Nadachowska-Brzyska K."/>
            <person name="Qvarnstrom A."/>
            <person name="Uebbing S."/>
            <person name="Wolf J.B."/>
        </authorList>
    </citation>
    <scope>NUCLEOTIDE SEQUENCE [LARGE SCALE GENOMIC DNA]</scope>
</reference>
<dbReference type="GO" id="GO:0004920">
    <property type="term" value="F:interleukin-10 receptor activity"/>
    <property type="evidence" value="ECO:0007669"/>
    <property type="project" value="TreeGrafter"/>
</dbReference>
<dbReference type="Gene3D" id="2.60.40.10">
    <property type="entry name" value="Immunoglobulins"/>
    <property type="match status" value="4"/>
</dbReference>
<feature type="region of interest" description="Disordered" evidence="1">
    <location>
        <begin position="239"/>
        <end position="334"/>
    </location>
</feature>
<dbReference type="GO" id="GO:0005886">
    <property type="term" value="C:plasma membrane"/>
    <property type="evidence" value="ECO:0007669"/>
    <property type="project" value="TreeGrafter"/>
</dbReference>
<name>A0A803V657_FICAL</name>
<feature type="transmembrane region" description="Helical" evidence="2">
    <location>
        <begin position="606"/>
        <end position="635"/>
    </location>
</feature>
<dbReference type="Ensembl" id="ENSFALT00000028496.1">
    <property type="protein sequence ID" value="ENSFALP00000018213.1"/>
    <property type="gene ID" value="ENSFALG00000028738.1"/>
</dbReference>
<keyword evidence="2" id="KW-0812">Transmembrane</keyword>
<dbReference type="SMART" id="SM00060">
    <property type="entry name" value="FN3"/>
    <property type="match status" value="2"/>
</dbReference>
<feature type="compositionally biased region" description="Low complexity" evidence="1">
    <location>
        <begin position="290"/>
        <end position="316"/>
    </location>
</feature>
<dbReference type="SUPFAM" id="SSF49265">
    <property type="entry name" value="Fibronectin type III"/>
    <property type="match status" value="4"/>
</dbReference>
<dbReference type="PROSITE" id="PS50853">
    <property type="entry name" value="FN3"/>
    <property type="match status" value="1"/>
</dbReference>
<sequence length="715" mass="78240">MSAQQCSGTAQLSCELTEEFRNISTEYATFVQSIRGTQVLNSSVLRFVPLSQTILGPPEVNITSCPNCINVTIKLPTSHFRKGGKLQSLIDIYTELDYIITLKSQDGEHKRPRQRTTEEEFSTVIGELYPSRNYCLSVAITASLNRNSRPSPWKCVTADSEAQTQGYHAVAVALAGAVCVSVVILAVLRCVHAAGFILRKISLPQTLAFIRKLAYSPWVAEPEKLACVEIIPTEVKSRARGCRGSASEDSDSSDSDSSALCDHDYTRRAGLGGDRAPRGRATPSSLGQYSVSSSCEHSSSQAGDTPAQPQHCQPQQGHGGQPEGAGDTSSELLSALSEGSSECFTIGLDTVLLGAPEQDGHGSAAAAPAQEGAAGCHCDPALQAKLLEDTEISGMVPEPRNARITSVNLHSTLQWEAPRFPKGNITYTVQYKSTYVREDTFETLGAGLRLPRCDLSSLSAYGDYIVQLRAEAGPRPSAWLRLRFKPMENTTIGPPEVRLKSESGALHVDFWGPLADRPDRWHLKQYYGSWKYRILYWRRGSTDTQLPSASQVAQVETQHSSEILAQLEPWTVYCVRVQAVIPELNKTGELSRELCEQTTHNGVTPVWMIVTVLVGSMLVMVTAVTLCFFCSFYLYRLTKHVFCPSYIFPQHLKEFLSKPPSAPQPFSLPQEELLVYDRLTVISQESQSEGSGDEASRTPEHPEDPAQGVSDSGEA</sequence>
<evidence type="ECO:0000313" key="4">
    <source>
        <dbReference type="Ensembl" id="ENSFALP00000018213.1"/>
    </source>
</evidence>
<dbReference type="CDD" id="cd00063">
    <property type="entry name" value="FN3"/>
    <property type="match status" value="1"/>
</dbReference>
<feature type="compositionally biased region" description="Low complexity" evidence="1">
    <location>
        <begin position="324"/>
        <end position="334"/>
    </location>
</feature>
<dbReference type="InterPro" id="IPR036116">
    <property type="entry name" value="FN3_sf"/>
</dbReference>
<dbReference type="Pfam" id="PF01108">
    <property type="entry name" value="Tissue_fac"/>
    <property type="match status" value="1"/>
</dbReference>
<evidence type="ECO:0000259" key="3">
    <source>
        <dbReference type="PROSITE" id="PS50853"/>
    </source>
</evidence>
<organism evidence="4 5">
    <name type="scientific">Ficedula albicollis</name>
    <name type="common">Collared flycatcher</name>
    <name type="synonym">Muscicapa albicollis</name>
    <dbReference type="NCBI Taxonomy" id="59894"/>
    <lineage>
        <taxon>Eukaryota</taxon>
        <taxon>Metazoa</taxon>
        <taxon>Chordata</taxon>
        <taxon>Craniata</taxon>
        <taxon>Vertebrata</taxon>
        <taxon>Euteleostomi</taxon>
        <taxon>Archelosauria</taxon>
        <taxon>Archosauria</taxon>
        <taxon>Dinosauria</taxon>
        <taxon>Saurischia</taxon>
        <taxon>Theropoda</taxon>
        <taxon>Coelurosauria</taxon>
        <taxon>Aves</taxon>
        <taxon>Neognathae</taxon>
        <taxon>Neoaves</taxon>
        <taxon>Telluraves</taxon>
        <taxon>Australaves</taxon>
        <taxon>Passeriformes</taxon>
        <taxon>Muscicapidae</taxon>
        <taxon>Ficedula</taxon>
    </lineage>
</organism>
<accession>A0A803V657</accession>
<evidence type="ECO:0000256" key="2">
    <source>
        <dbReference type="SAM" id="Phobius"/>
    </source>
</evidence>
<dbReference type="AlphaFoldDB" id="A0A803V657"/>
<evidence type="ECO:0000256" key="1">
    <source>
        <dbReference type="SAM" id="MobiDB-lite"/>
    </source>
</evidence>
<protein>
    <recommendedName>
        <fullName evidence="3">Fibronectin type-III domain-containing protein</fullName>
    </recommendedName>
</protein>
<dbReference type="Pfam" id="PF09294">
    <property type="entry name" value="Interfer-bind"/>
    <property type="match status" value="2"/>
</dbReference>
<evidence type="ECO:0000313" key="5">
    <source>
        <dbReference type="Proteomes" id="UP000016665"/>
    </source>
</evidence>
<keyword evidence="2" id="KW-1133">Transmembrane helix</keyword>
<dbReference type="GeneTree" id="ENSGT00940000158231"/>
<dbReference type="PANTHER" id="PTHR20859:SF50">
    <property type="entry name" value="INTERLEUKIN-10 RECEPTOR SUBUNIT BETA"/>
    <property type="match status" value="1"/>
</dbReference>
<feature type="region of interest" description="Disordered" evidence="1">
    <location>
        <begin position="684"/>
        <end position="715"/>
    </location>
</feature>
<feature type="domain" description="Fibronectin type-III" evidence="3">
    <location>
        <begin position="396"/>
        <end position="493"/>
    </location>
</feature>
<dbReference type="InterPro" id="IPR003961">
    <property type="entry name" value="FN3_dom"/>
</dbReference>
<dbReference type="Proteomes" id="UP000016665">
    <property type="component" value="Chromosome 1"/>
</dbReference>